<protein>
    <submittedName>
        <fullName evidence="3">Glycoside hydrolase family 1 protein</fullName>
        <ecNumber evidence="3">3.2.1.-</ecNumber>
    </submittedName>
</protein>
<dbReference type="SUPFAM" id="SSF51445">
    <property type="entry name" value="(Trans)glycosidases"/>
    <property type="match status" value="1"/>
</dbReference>
<dbReference type="PRINTS" id="PR00131">
    <property type="entry name" value="GLHYDRLASE1"/>
</dbReference>
<comment type="similarity">
    <text evidence="2">Belongs to the glycosyl hydrolase 1 family.</text>
</comment>
<evidence type="ECO:0000313" key="4">
    <source>
        <dbReference type="Proteomes" id="UP001431693"/>
    </source>
</evidence>
<dbReference type="EC" id="3.2.1.-" evidence="3"/>
<dbReference type="Pfam" id="PF00232">
    <property type="entry name" value="Glyco_hydro_1"/>
    <property type="match status" value="1"/>
</dbReference>
<keyword evidence="3" id="KW-0378">Hydrolase</keyword>
<dbReference type="RefSeq" id="WP_283713608.1">
    <property type="nucleotide sequence ID" value="NZ_JASJEW010000005.1"/>
</dbReference>
<dbReference type="GO" id="GO:0016798">
    <property type="term" value="F:hydrolase activity, acting on glycosyl bonds"/>
    <property type="evidence" value="ECO:0007669"/>
    <property type="project" value="UniProtKB-KW"/>
</dbReference>
<reference evidence="3" key="1">
    <citation type="submission" date="2023-05" db="EMBL/GenBank/DDBJ databases">
        <title>[olsenella] sp. nov., isolated from a pig farm feces dump.</title>
        <authorList>
            <person name="Chang Y.-H."/>
        </authorList>
    </citation>
    <scope>NUCLEOTIDE SEQUENCE</scope>
    <source>
        <strain evidence="3">YH-ols2217</strain>
    </source>
</reference>
<keyword evidence="4" id="KW-1185">Reference proteome</keyword>
<dbReference type="PANTHER" id="PTHR10353:SF122">
    <property type="entry name" value="6-PHOSPHO-BETA-GLUCOSIDASE ASCB-RELATED"/>
    <property type="match status" value="1"/>
</dbReference>
<keyword evidence="1 3" id="KW-0326">Glycosidase</keyword>
<evidence type="ECO:0000256" key="1">
    <source>
        <dbReference type="ARBA" id="ARBA00023295"/>
    </source>
</evidence>
<accession>A0ABT6ZJT1</accession>
<evidence type="ECO:0000313" key="3">
    <source>
        <dbReference type="EMBL" id="MDJ1129314.1"/>
    </source>
</evidence>
<sequence length="498" mass="56481">MNQRKRRELLWGGATASSQYEGAWNVGGKGLDTQDCRPYVPRTEVATTATRLLTPSTIARAKADALTDSGNYPFRRGSRGYEHLEEDIALLKELGLDIYRFSISWARLFPNGDEAEPNPEGLAYYDRVFAAVKAAGMKTFLTLTHYAMPLHLVEAYGGWTDRTLIDLYVRYARVVFERWGDQIDYYLPFNEINAGYFSPWNGVGLPKPEDGPYDQSLVFTSLHHQFVASARVIQMQREVAPAAQSGCMVAYFCYYPFTCSPEDNLKCTLDENVNQWYAVDVLARGYHPEYMDRFWAEHGVPVDVLDEDRVLFAQNTCDFVSFSYYTSSVVTTQEGEQTAGNLVVTTRNPYLKSSEWGWQIDPVGLRDALNRTWDRCRKPVMVCECGFGARDLVEEDGSIHDAYRIAYLRDHFEQIEEAVADGVDCLGFILWGVIDIVSAGSCEMGKRYGCVYVDADDEGNGTYARSKKDSFAWYHDFIEDYHRRFSETGGDPAAMLAR</sequence>
<dbReference type="Gene3D" id="3.20.20.80">
    <property type="entry name" value="Glycosidases"/>
    <property type="match status" value="1"/>
</dbReference>
<name>A0ABT6ZJT1_9ACTN</name>
<organism evidence="3 4">
    <name type="scientific">Kribbibacterium absianum</name>
    <dbReference type="NCBI Taxonomy" id="3044210"/>
    <lineage>
        <taxon>Bacteria</taxon>
        <taxon>Bacillati</taxon>
        <taxon>Actinomycetota</taxon>
        <taxon>Coriobacteriia</taxon>
        <taxon>Coriobacteriales</taxon>
        <taxon>Kribbibacteriaceae</taxon>
        <taxon>Kribbibacterium</taxon>
    </lineage>
</organism>
<comment type="caution">
    <text evidence="3">The sequence shown here is derived from an EMBL/GenBank/DDBJ whole genome shotgun (WGS) entry which is preliminary data.</text>
</comment>
<dbReference type="Proteomes" id="UP001431693">
    <property type="component" value="Unassembled WGS sequence"/>
</dbReference>
<evidence type="ECO:0000256" key="2">
    <source>
        <dbReference type="RuleBase" id="RU003690"/>
    </source>
</evidence>
<dbReference type="EMBL" id="JASJEX010000002">
    <property type="protein sequence ID" value="MDJ1129314.1"/>
    <property type="molecule type" value="Genomic_DNA"/>
</dbReference>
<proteinExistence type="inferred from homology"/>
<dbReference type="PANTHER" id="PTHR10353">
    <property type="entry name" value="GLYCOSYL HYDROLASE"/>
    <property type="match status" value="1"/>
</dbReference>
<dbReference type="InterPro" id="IPR001360">
    <property type="entry name" value="Glyco_hydro_1"/>
</dbReference>
<gene>
    <name evidence="3" type="ORF">QJ043_04370</name>
</gene>
<dbReference type="InterPro" id="IPR017853">
    <property type="entry name" value="GH"/>
</dbReference>